<reference evidence="9" key="1">
    <citation type="submission" date="2022-11" db="UniProtKB">
        <authorList>
            <consortium name="WormBaseParasite"/>
        </authorList>
    </citation>
    <scope>IDENTIFICATION</scope>
</reference>
<dbReference type="Proteomes" id="UP000887569">
    <property type="component" value="Unplaced"/>
</dbReference>
<feature type="active site" evidence="3">
    <location>
        <position position="218"/>
    </location>
</feature>
<feature type="binding site" evidence="3">
    <location>
        <position position="217"/>
    </location>
    <ligand>
        <name>Zn(2+)</name>
        <dbReference type="ChEBI" id="CHEBI:29105"/>
        <note>catalytic</note>
    </ligand>
</feature>
<keyword evidence="8" id="KW-1185">Reference proteome</keyword>
<dbReference type="Gene3D" id="3.40.390.10">
    <property type="entry name" value="Collagenase (Catalytic Domain)"/>
    <property type="match status" value="1"/>
</dbReference>
<keyword evidence="3 4" id="KW-0645">Protease</keyword>
<keyword evidence="1" id="KW-0677">Repeat</keyword>
<dbReference type="Pfam" id="PF01391">
    <property type="entry name" value="Collagen"/>
    <property type="match status" value="1"/>
</dbReference>
<keyword evidence="3 4" id="KW-0479">Metal-binding</keyword>
<dbReference type="PANTHER" id="PTHR10127:SF850">
    <property type="entry name" value="METALLOENDOPEPTIDASE"/>
    <property type="match status" value="1"/>
</dbReference>
<dbReference type="InterPro" id="IPR008160">
    <property type="entry name" value="Collagen"/>
</dbReference>
<accession>A0A915BJ69</accession>
<evidence type="ECO:0000313" key="9">
    <source>
        <dbReference type="WBParaSite" id="PgR042_g098_t09"/>
    </source>
</evidence>
<dbReference type="SMART" id="SM00235">
    <property type="entry name" value="ZnMc"/>
    <property type="match status" value="1"/>
</dbReference>
<organism evidence="8 9">
    <name type="scientific">Parascaris univalens</name>
    <name type="common">Nematode worm</name>
    <dbReference type="NCBI Taxonomy" id="6257"/>
    <lineage>
        <taxon>Eukaryota</taxon>
        <taxon>Metazoa</taxon>
        <taxon>Ecdysozoa</taxon>
        <taxon>Nematoda</taxon>
        <taxon>Chromadorea</taxon>
        <taxon>Rhabditida</taxon>
        <taxon>Spirurina</taxon>
        <taxon>Ascaridomorpha</taxon>
        <taxon>Ascaridoidea</taxon>
        <taxon>Ascarididae</taxon>
        <taxon>Parascaris</taxon>
    </lineage>
</organism>
<dbReference type="PRINTS" id="PR00480">
    <property type="entry name" value="ASTACIN"/>
</dbReference>
<feature type="compositionally biased region" description="Basic and acidic residues" evidence="6">
    <location>
        <begin position="421"/>
        <end position="440"/>
    </location>
</feature>
<dbReference type="GO" id="GO:0006508">
    <property type="term" value="P:proteolysis"/>
    <property type="evidence" value="ECO:0007669"/>
    <property type="project" value="UniProtKB-KW"/>
</dbReference>
<dbReference type="Pfam" id="PF01400">
    <property type="entry name" value="Astacin"/>
    <property type="match status" value="1"/>
</dbReference>
<evidence type="ECO:0000256" key="2">
    <source>
        <dbReference type="ARBA" id="ARBA00023157"/>
    </source>
</evidence>
<keyword evidence="3 4" id="KW-0862">Zinc</keyword>
<feature type="region of interest" description="Disordered" evidence="6">
    <location>
        <begin position="380"/>
        <end position="453"/>
    </location>
</feature>
<dbReference type="PROSITE" id="PS51864">
    <property type="entry name" value="ASTACIN"/>
    <property type="match status" value="1"/>
</dbReference>
<dbReference type="PANTHER" id="PTHR10127">
    <property type="entry name" value="DISCOIDIN, CUB, EGF, LAMININ , AND ZINC METALLOPROTEASE DOMAIN CONTAINING"/>
    <property type="match status" value="1"/>
</dbReference>
<dbReference type="CDD" id="cd04280">
    <property type="entry name" value="ZnMc_astacin_like"/>
    <property type="match status" value="1"/>
</dbReference>
<keyword evidence="3 4" id="KW-0482">Metalloprotease</keyword>
<dbReference type="GO" id="GO:0004222">
    <property type="term" value="F:metalloendopeptidase activity"/>
    <property type="evidence" value="ECO:0007669"/>
    <property type="project" value="UniProtKB-UniRule"/>
</dbReference>
<feature type="compositionally biased region" description="Pro residues" evidence="6">
    <location>
        <begin position="385"/>
        <end position="395"/>
    </location>
</feature>
<protein>
    <recommendedName>
        <fullName evidence="4">Metalloendopeptidase</fullName>
        <ecNumber evidence="4">3.4.24.-</ecNumber>
    </recommendedName>
</protein>
<feature type="binding site" evidence="3">
    <location>
        <position position="221"/>
    </location>
    <ligand>
        <name>Zn(2+)</name>
        <dbReference type="ChEBI" id="CHEBI:29105"/>
        <note>catalytic</note>
    </ligand>
</feature>
<dbReference type="GO" id="GO:0008270">
    <property type="term" value="F:zinc ion binding"/>
    <property type="evidence" value="ECO:0007669"/>
    <property type="project" value="UniProtKB-UniRule"/>
</dbReference>
<feature type="domain" description="Peptidase M12A" evidence="7">
    <location>
        <begin position="125"/>
        <end position="317"/>
    </location>
</feature>
<dbReference type="InterPro" id="IPR034035">
    <property type="entry name" value="Astacin-like_dom"/>
</dbReference>
<evidence type="ECO:0000256" key="1">
    <source>
        <dbReference type="ARBA" id="ARBA00022737"/>
    </source>
</evidence>
<dbReference type="InterPro" id="IPR006026">
    <property type="entry name" value="Peptidase_Metallo"/>
</dbReference>
<evidence type="ECO:0000259" key="7">
    <source>
        <dbReference type="PROSITE" id="PS51864"/>
    </source>
</evidence>
<comment type="cofactor">
    <cofactor evidence="3 4">
        <name>Zn(2+)</name>
        <dbReference type="ChEBI" id="CHEBI:29105"/>
    </cofactor>
    <text evidence="3 4">Binds 1 zinc ion per subunit.</text>
</comment>
<proteinExistence type="predicted"/>
<dbReference type="InterPro" id="IPR001506">
    <property type="entry name" value="Peptidase_M12A"/>
</dbReference>
<feature type="binding site" evidence="3">
    <location>
        <position position="227"/>
    </location>
    <ligand>
        <name>Zn(2+)</name>
        <dbReference type="ChEBI" id="CHEBI:29105"/>
        <note>catalytic</note>
    </ligand>
</feature>
<evidence type="ECO:0000313" key="8">
    <source>
        <dbReference type="Proteomes" id="UP000887569"/>
    </source>
</evidence>
<feature type="compositionally biased region" description="Basic and acidic residues" evidence="6">
    <location>
        <begin position="398"/>
        <end position="407"/>
    </location>
</feature>
<name>A0A915BJ69_PARUN</name>
<evidence type="ECO:0000256" key="6">
    <source>
        <dbReference type="SAM" id="MobiDB-lite"/>
    </source>
</evidence>
<dbReference type="InterPro" id="IPR024079">
    <property type="entry name" value="MetalloPept_cat_dom_sf"/>
</dbReference>
<evidence type="ECO:0000256" key="5">
    <source>
        <dbReference type="SAM" id="Coils"/>
    </source>
</evidence>
<dbReference type="EC" id="3.4.24.-" evidence="4"/>
<evidence type="ECO:0000256" key="4">
    <source>
        <dbReference type="RuleBase" id="RU361183"/>
    </source>
</evidence>
<sequence>MEMIGSMKSSSFPSSIPFVDSLRHSSIEEMLSESNFLVDESEIRPLTPPRSPVEHLAETTDAQCCENDFVKYTPFLTDEDFINATKINLDERLDPEITKQDYFEGDITNENLQPLAGTDTDALKNSVNLLSLTWPDGIVPYVLEGPYTWKERAHLAAAVQAIENKTCVKFIPRESNETDYILIVSRQMECSSFVGRRGGQQLLNLYHGCFDHRTILHELLHVLGFYHEHNRFDRDKYVTIIEENIIDRDKLQFLKIEERKSHLWTLYDYDSILHYNSTAFSKNNKETIIPKNKNKMIGVRMKLSLYDISKINKLYCTESTRARMLAEELLDKVTTLEADSNTLNEAVDSCKNELQTRIDEMSRKMAILEHKLMNIAMERRECSCPPGPSGPPGPPGVDGRDGREGPRGEIGPPGPAGPSGKDGKNGERGQRGERGERGERGPPGSLYSKKRDL</sequence>
<dbReference type="AlphaFoldDB" id="A0A915BJ69"/>
<keyword evidence="2" id="KW-1015">Disulfide bond</keyword>
<dbReference type="SUPFAM" id="SSF55486">
    <property type="entry name" value="Metalloproteases ('zincins'), catalytic domain"/>
    <property type="match status" value="1"/>
</dbReference>
<evidence type="ECO:0000256" key="3">
    <source>
        <dbReference type="PROSITE-ProRule" id="PRU01211"/>
    </source>
</evidence>
<dbReference type="WBParaSite" id="PgR042_g098_t09">
    <property type="protein sequence ID" value="PgR042_g098_t09"/>
    <property type="gene ID" value="PgR042_g098"/>
</dbReference>
<feature type="coiled-coil region" evidence="5">
    <location>
        <begin position="326"/>
        <end position="378"/>
    </location>
</feature>
<comment type="caution">
    <text evidence="3">Lacks conserved residue(s) required for the propagation of feature annotation.</text>
</comment>
<keyword evidence="3 4" id="KW-0378">Hydrolase</keyword>
<keyword evidence="5" id="KW-0175">Coiled coil</keyword>